<geneLocation type="plasmid" evidence="1">
    <name>unnamed1</name>
</geneLocation>
<dbReference type="RefSeq" id="WP_150374119.1">
    <property type="nucleotide sequence ID" value="NZ_CP044066.1"/>
</dbReference>
<reference evidence="1 2" key="1">
    <citation type="submission" date="2019-09" db="EMBL/GenBank/DDBJ databases">
        <title>FDA dAtabase for Regulatory Grade micrObial Sequences (FDA-ARGOS): Supporting development and validation of Infectious Disease Dx tests.</title>
        <authorList>
            <person name="Sciortino C."/>
            <person name="Tallon L."/>
            <person name="Sadzewicz L."/>
            <person name="Vavikolanu K."/>
            <person name="Mehta A."/>
            <person name="Aluvathingal J."/>
            <person name="Nadendla S."/>
            <person name="Nandy P."/>
            <person name="Geyer C."/>
            <person name="Yan Y."/>
            <person name="Sichtig H."/>
        </authorList>
    </citation>
    <scope>NUCLEOTIDE SEQUENCE [LARGE SCALE GENOMIC DNA]</scope>
    <source>
        <strain evidence="1 2">FDAARGOS_664</strain>
        <plasmid evidence="1 2">unnamed1</plasmid>
    </source>
</reference>
<sequence length="140" mass="15740">METTNAGWQLDFFGEATAIVAPPPTDRSRREPVDESLRERLTDALIDLACGSRHGVNMPESLLDCAKLFRECIRNEAVDRKELFMTIGWIFGFWDGAIPYKYVCDISGVSPDVLQDVVFGHARLTAVLEEVKRQCYGSLL</sequence>
<organism evidence="1 2">
    <name type="scientific">Cupriavidus pauculus</name>
    <dbReference type="NCBI Taxonomy" id="82633"/>
    <lineage>
        <taxon>Bacteria</taxon>
        <taxon>Pseudomonadati</taxon>
        <taxon>Pseudomonadota</taxon>
        <taxon>Betaproteobacteria</taxon>
        <taxon>Burkholderiales</taxon>
        <taxon>Burkholderiaceae</taxon>
        <taxon>Cupriavidus</taxon>
    </lineage>
</organism>
<dbReference type="Proteomes" id="UP000322822">
    <property type="component" value="Plasmid unnamed1"/>
</dbReference>
<keyword evidence="1" id="KW-0614">Plasmid</keyword>
<evidence type="ECO:0000313" key="1">
    <source>
        <dbReference type="EMBL" id="QET04056.1"/>
    </source>
</evidence>
<name>A0A5P2H7V5_9BURK</name>
<dbReference type="OrthoDB" id="8964600at2"/>
<evidence type="ECO:0000313" key="2">
    <source>
        <dbReference type="Proteomes" id="UP000322822"/>
    </source>
</evidence>
<protein>
    <submittedName>
        <fullName evidence="1">Uncharacterized protein</fullName>
    </submittedName>
</protein>
<dbReference type="AlphaFoldDB" id="A0A5P2H7V5"/>
<dbReference type="EMBL" id="CP044066">
    <property type="protein sequence ID" value="QET04056.1"/>
    <property type="molecule type" value="Genomic_DNA"/>
</dbReference>
<gene>
    <name evidence="1" type="ORF">FOB72_18060</name>
</gene>
<proteinExistence type="predicted"/>
<accession>A0A5P2H7V5</accession>